<evidence type="ECO:0000259" key="1">
    <source>
        <dbReference type="Pfam" id="PF00534"/>
    </source>
</evidence>
<dbReference type="Pfam" id="PF13439">
    <property type="entry name" value="Glyco_transf_4"/>
    <property type="match status" value="1"/>
</dbReference>
<evidence type="ECO:0000259" key="2">
    <source>
        <dbReference type="Pfam" id="PF13439"/>
    </source>
</evidence>
<dbReference type="Pfam" id="PF00534">
    <property type="entry name" value="Glycos_transf_1"/>
    <property type="match status" value="1"/>
</dbReference>
<proteinExistence type="predicted"/>
<sequence>MKIAFFTDTFYPDINGVAKTLKRFTDYLSDQKITLKIFAPSSQSDEYVSSHIRRFKSASFFLYPECRVAFPNYFHIKEELEKFNPDLIHVATPFNLGLSGLYCAKKLNIPIVGSYHTDFDYYLEFYDLKFLSNILWKYMTWFHSTFKKVFVPSSETLQQLRLHGFSNLELWPRGVDCKLFHPYYDKLSVRRQYSISKKYLLTYAGRLAPEKNVDILPDIAQLLPPHFEEDIHWLIVGDGPLRKQLQEAAPKNMTFTGYLAAQQLAEVYSASDLFVFPSPTETFGNVVLESMASGTPVIGANAGGVKSIIQNGVTGYLCEPGNAEDFAASIINLLKNHKVRSRMGFDGRDYALKQKWDEIFDNLIGQYKAVIGESGEKKKNDLNPFQSEFTEDYLCRNNYRVPIMQQKLELNRKNITTSKK</sequence>
<organism evidence="3 4">
    <name type="scientific">Cytobacillus oceanisediminis 2691</name>
    <dbReference type="NCBI Taxonomy" id="1196031"/>
    <lineage>
        <taxon>Bacteria</taxon>
        <taxon>Bacillati</taxon>
        <taxon>Bacillota</taxon>
        <taxon>Bacilli</taxon>
        <taxon>Bacillales</taxon>
        <taxon>Bacillaceae</taxon>
        <taxon>Cytobacillus</taxon>
    </lineage>
</organism>
<dbReference type="CDD" id="cd03814">
    <property type="entry name" value="GT4-like"/>
    <property type="match status" value="1"/>
</dbReference>
<accession>A0A160MC59</accession>
<dbReference type="SUPFAM" id="SSF53756">
    <property type="entry name" value="UDP-Glycosyltransferase/glycogen phosphorylase"/>
    <property type="match status" value="1"/>
</dbReference>
<dbReference type="InterPro" id="IPR001296">
    <property type="entry name" value="Glyco_trans_1"/>
</dbReference>
<name>A0A160MC59_9BACI</name>
<dbReference type="InterPro" id="IPR050194">
    <property type="entry name" value="Glycosyltransferase_grp1"/>
</dbReference>
<dbReference type="Proteomes" id="UP000077856">
    <property type="component" value="Chromosome"/>
</dbReference>
<reference evidence="3 4" key="1">
    <citation type="submission" date="2016-04" db="EMBL/GenBank/DDBJ databases">
        <title>Complete genome sequence of Bacillus oceanisediminis strain 2691.</title>
        <authorList>
            <person name="Jeong H."/>
            <person name="Kim H.J."/>
            <person name="Lee D.-W."/>
        </authorList>
    </citation>
    <scope>NUCLEOTIDE SEQUENCE [LARGE SCALE GENOMIC DNA]</scope>
    <source>
        <strain evidence="3 4">2691</strain>
    </source>
</reference>
<dbReference type="InterPro" id="IPR028098">
    <property type="entry name" value="Glyco_trans_4-like_N"/>
</dbReference>
<dbReference type="PANTHER" id="PTHR45947:SF3">
    <property type="entry name" value="SULFOQUINOVOSYL TRANSFERASE SQD2"/>
    <property type="match status" value="1"/>
</dbReference>
<feature type="domain" description="Glycosyltransferase subfamily 4-like N-terminal" evidence="2">
    <location>
        <begin position="14"/>
        <end position="178"/>
    </location>
</feature>
<dbReference type="Gene3D" id="3.40.50.2000">
    <property type="entry name" value="Glycogen Phosphorylase B"/>
    <property type="match status" value="2"/>
</dbReference>
<evidence type="ECO:0000313" key="4">
    <source>
        <dbReference type="Proteomes" id="UP000077856"/>
    </source>
</evidence>
<dbReference type="PANTHER" id="PTHR45947">
    <property type="entry name" value="SULFOQUINOVOSYL TRANSFERASE SQD2"/>
    <property type="match status" value="1"/>
</dbReference>
<keyword evidence="3" id="KW-0808">Transferase</keyword>
<dbReference type="eggNOG" id="COG0438">
    <property type="taxonomic scope" value="Bacteria"/>
</dbReference>
<evidence type="ECO:0000313" key="3">
    <source>
        <dbReference type="EMBL" id="AND40486.1"/>
    </source>
</evidence>
<dbReference type="GO" id="GO:0016758">
    <property type="term" value="F:hexosyltransferase activity"/>
    <property type="evidence" value="ECO:0007669"/>
    <property type="project" value="TreeGrafter"/>
</dbReference>
<gene>
    <name evidence="3" type="ORF">A361_15450</name>
</gene>
<dbReference type="KEGG" id="bon:A361_15450"/>
<feature type="domain" description="Glycosyl transferase family 1" evidence="1">
    <location>
        <begin position="190"/>
        <end position="347"/>
    </location>
</feature>
<dbReference type="AlphaFoldDB" id="A0A160MC59"/>
<dbReference type="STRING" id="1196031.A361_15450"/>
<dbReference type="EMBL" id="CP015506">
    <property type="protein sequence ID" value="AND40486.1"/>
    <property type="molecule type" value="Genomic_DNA"/>
</dbReference>
<protein>
    <submittedName>
        <fullName evidence="3">Glycosyl transferase</fullName>
    </submittedName>
</protein>
<dbReference type="RefSeq" id="WP_019382082.1">
    <property type="nucleotide sequence ID" value="NZ_CP015506.1"/>
</dbReference>